<reference evidence="2" key="1">
    <citation type="journal article" date="2022" name="Mol. Ecol. Resour.">
        <title>The genomes of chicory, endive, great burdock and yacon provide insights into Asteraceae palaeo-polyploidization history and plant inulin production.</title>
        <authorList>
            <person name="Fan W."/>
            <person name="Wang S."/>
            <person name="Wang H."/>
            <person name="Wang A."/>
            <person name="Jiang F."/>
            <person name="Liu H."/>
            <person name="Zhao H."/>
            <person name="Xu D."/>
            <person name="Zhang Y."/>
        </authorList>
    </citation>
    <scope>NUCLEOTIDE SEQUENCE [LARGE SCALE GENOMIC DNA]</scope>
    <source>
        <strain evidence="2">cv. Yunnan</strain>
    </source>
</reference>
<accession>A0ACB9J2C8</accession>
<evidence type="ECO:0000313" key="1">
    <source>
        <dbReference type="EMBL" id="KAI3814492.1"/>
    </source>
</evidence>
<sequence length="98" mass="10799">MVPTSGLEVDETGDNVARRFQTFLAIMTFGTGHGVPGILSDSCMVMLKIEKKEKEFYCCELRVEDELQRPIGVAGFTNLSGGIVYKFGNGNLFVEKIC</sequence>
<reference evidence="1 2" key="2">
    <citation type="journal article" date="2022" name="Mol. Ecol. Resour.">
        <title>The genomes of chicory, endive, great burdock and yacon provide insights into Asteraceae paleo-polyploidization history and plant inulin production.</title>
        <authorList>
            <person name="Fan W."/>
            <person name="Wang S."/>
            <person name="Wang H."/>
            <person name="Wang A."/>
            <person name="Jiang F."/>
            <person name="Liu H."/>
            <person name="Zhao H."/>
            <person name="Xu D."/>
            <person name="Zhang Y."/>
        </authorList>
    </citation>
    <scope>NUCLEOTIDE SEQUENCE [LARGE SCALE GENOMIC DNA]</scope>
    <source>
        <strain evidence="2">cv. Yunnan</strain>
        <tissue evidence="1">Leaves</tissue>
    </source>
</reference>
<proteinExistence type="predicted"/>
<organism evidence="1 2">
    <name type="scientific">Smallanthus sonchifolius</name>
    <dbReference type="NCBI Taxonomy" id="185202"/>
    <lineage>
        <taxon>Eukaryota</taxon>
        <taxon>Viridiplantae</taxon>
        <taxon>Streptophyta</taxon>
        <taxon>Embryophyta</taxon>
        <taxon>Tracheophyta</taxon>
        <taxon>Spermatophyta</taxon>
        <taxon>Magnoliopsida</taxon>
        <taxon>eudicotyledons</taxon>
        <taxon>Gunneridae</taxon>
        <taxon>Pentapetalae</taxon>
        <taxon>asterids</taxon>
        <taxon>campanulids</taxon>
        <taxon>Asterales</taxon>
        <taxon>Asteraceae</taxon>
        <taxon>Asteroideae</taxon>
        <taxon>Heliantheae alliance</taxon>
        <taxon>Millerieae</taxon>
        <taxon>Smallanthus</taxon>
    </lineage>
</organism>
<keyword evidence="2" id="KW-1185">Reference proteome</keyword>
<comment type="caution">
    <text evidence="1">The sequence shown here is derived from an EMBL/GenBank/DDBJ whole genome shotgun (WGS) entry which is preliminary data.</text>
</comment>
<evidence type="ECO:0000313" key="2">
    <source>
        <dbReference type="Proteomes" id="UP001056120"/>
    </source>
</evidence>
<name>A0ACB9J2C8_9ASTR</name>
<dbReference type="Proteomes" id="UP001056120">
    <property type="component" value="Linkage Group LG05"/>
</dbReference>
<gene>
    <name evidence="1" type="ORF">L1987_14132</name>
</gene>
<protein>
    <submittedName>
        <fullName evidence="1">Uncharacterized protein</fullName>
    </submittedName>
</protein>
<dbReference type="EMBL" id="CM042022">
    <property type="protein sequence ID" value="KAI3814492.1"/>
    <property type="molecule type" value="Genomic_DNA"/>
</dbReference>